<name>A0A9P4NSX9_9PEZI</name>
<gene>
    <name evidence="2" type="ORF">EJ08DRAFT_697014</name>
</gene>
<reference evidence="2" key="1">
    <citation type="journal article" date="2020" name="Stud. Mycol.">
        <title>101 Dothideomycetes genomes: a test case for predicting lifestyles and emergence of pathogens.</title>
        <authorList>
            <person name="Haridas S."/>
            <person name="Albert R."/>
            <person name="Binder M."/>
            <person name="Bloem J."/>
            <person name="Labutti K."/>
            <person name="Salamov A."/>
            <person name="Andreopoulos B."/>
            <person name="Baker S."/>
            <person name="Barry K."/>
            <person name="Bills G."/>
            <person name="Bluhm B."/>
            <person name="Cannon C."/>
            <person name="Castanera R."/>
            <person name="Culley D."/>
            <person name="Daum C."/>
            <person name="Ezra D."/>
            <person name="Gonzalez J."/>
            <person name="Henrissat B."/>
            <person name="Kuo A."/>
            <person name="Liang C."/>
            <person name="Lipzen A."/>
            <person name="Lutzoni F."/>
            <person name="Magnuson J."/>
            <person name="Mondo S."/>
            <person name="Nolan M."/>
            <person name="Ohm R."/>
            <person name="Pangilinan J."/>
            <person name="Park H.-J."/>
            <person name="Ramirez L."/>
            <person name="Alfaro M."/>
            <person name="Sun H."/>
            <person name="Tritt A."/>
            <person name="Yoshinaga Y."/>
            <person name="Zwiers L.-H."/>
            <person name="Turgeon B."/>
            <person name="Goodwin S."/>
            <person name="Spatafora J."/>
            <person name="Crous P."/>
            <person name="Grigoriev I."/>
        </authorList>
    </citation>
    <scope>NUCLEOTIDE SEQUENCE</scope>
    <source>
        <strain evidence="2">CBS 130266</strain>
    </source>
</reference>
<comment type="caution">
    <text evidence="2">The sequence shown here is derived from an EMBL/GenBank/DDBJ whole genome shotgun (WGS) entry which is preliminary data.</text>
</comment>
<organism evidence="2 3">
    <name type="scientific">Tothia fuscella</name>
    <dbReference type="NCBI Taxonomy" id="1048955"/>
    <lineage>
        <taxon>Eukaryota</taxon>
        <taxon>Fungi</taxon>
        <taxon>Dikarya</taxon>
        <taxon>Ascomycota</taxon>
        <taxon>Pezizomycotina</taxon>
        <taxon>Dothideomycetes</taxon>
        <taxon>Pleosporomycetidae</taxon>
        <taxon>Venturiales</taxon>
        <taxon>Cylindrosympodiaceae</taxon>
        <taxon>Tothia</taxon>
    </lineage>
</organism>
<proteinExistence type="predicted"/>
<evidence type="ECO:0000313" key="3">
    <source>
        <dbReference type="Proteomes" id="UP000800235"/>
    </source>
</evidence>
<feature type="region of interest" description="Disordered" evidence="1">
    <location>
        <begin position="1"/>
        <end position="25"/>
    </location>
</feature>
<dbReference type="EMBL" id="MU007036">
    <property type="protein sequence ID" value="KAF2430803.1"/>
    <property type="molecule type" value="Genomic_DNA"/>
</dbReference>
<keyword evidence="3" id="KW-1185">Reference proteome</keyword>
<dbReference type="Proteomes" id="UP000800235">
    <property type="component" value="Unassembled WGS sequence"/>
</dbReference>
<feature type="region of interest" description="Disordered" evidence="1">
    <location>
        <begin position="237"/>
        <end position="302"/>
    </location>
</feature>
<dbReference type="AlphaFoldDB" id="A0A9P4NSX9"/>
<feature type="compositionally biased region" description="Polar residues" evidence="1">
    <location>
        <begin position="247"/>
        <end position="260"/>
    </location>
</feature>
<sequence>MARLRSTDANTTSGRKLSRMGVSSTTALTQDRVQAIAYEETPALAPSSPSSLLSSVPSDFDDGYESSIAVSAASFRPVRMAAQSSAEMIASDLGTSQDPIATLPKPTLVVVLKVSWPCTRETPLSEDTIADTIALAETQQDLLEASSNSVVLVSTALSKETITITRTNAEANWISPELPSEPAPVIPTELTEDTILTALTPAEAQQNPLRTPLEPVRGVPRPFGYLLETAALPLLSPPHGPIAPSTPLDSLTAGTPNESAVQPDATRPAKLKHLEDSMHPYNQEATQPSLPTPHGTPESAPL</sequence>
<accession>A0A9P4NSX9</accession>
<protein>
    <submittedName>
        <fullName evidence="2">Uncharacterized protein</fullName>
    </submittedName>
</protein>
<evidence type="ECO:0000256" key="1">
    <source>
        <dbReference type="SAM" id="MobiDB-lite"/>
    </source>
</evidence>
<evidence type="ECO:0000313" key="2">
    <source>
        <dbReference type="EMBL" id="KAF2430803.1"/>
    </source>
</evidence>
<feature type="compositionally biased region" description="Polar residues" evidence="1">
    <location>
        <begin position="7"/>
        <end position="25"/>
    </location>
</feature>